<dbReference type="EMBL" id="ABJD02000085">
    <property type="protein sequence ID" value="EDU60983.1"/>
    <property type="molecule type" value="Genomic_DNA"/>
</dbReference>
<accession>A0AA86YZ69</accession>
<comment type="caution">
    <text evidence="2">The sequence shown here is derived from an EMBL/GenBank/DDBJ whole genome shotgun (WGS) entry which is preliminary data.</text>
</comment>
<dbReference type="Proteomes" id="UP000004506">
    <property type="component" value="Unassembled WGS sequence"/>
</dbReference>
<evidence type="ECO:0000256" key="1">
    <source>
        <dbReference type="SAM" id="Phobius"/>
    </source>
</evidence>
<sequence length="84" mass="10034">MDKAIKAHLFIIIILIYPYLRNRDNRKGLIWSDYRTHCSKVKLFVTIDTNNQIRQNLSKTSIKKKNNASINLFVFYYVFIILPK</sequence>
<gene>
    <name evidence="2" type="ORF">PROSTU_00964</name>
</gene>
<keyword evidence="1" id="KW-1133">Transmembrane helix</keyword>
<dbReference type="AlphaFoldDB" id="A0AA86YZ69"/>
<evidence type="ECO:0000313" key="3">
    <source>
        <dbReference type="Proteomes" id="UP000004506"/>
    </source>
</evidence>
<keyword evidence="1" id="KW-0812">Transmembrane</keyword>
<feature type="transmembrane region" description="Helical" evidence="1">
    <location>
        <begin position="66"/>
        <end position="82"/>
    </location>
</feature>
<reference evidence="3" key="2">
    <citation type="submission" date="2008-04" db="EMBL/GenBank/DDBJ databases">
        <title>Draft genome sequence of Providencia stuartii(ATCC 25827).</title>
        <authorList>
            <person name="Sudarsanam P."/>
            <person name="Ley R."/>
            <person name="Guruge J."/>
            <person name="Turnbaugh P.J."/>
            <person name="Mahowald M."/>
            <person name="Liep D."/>
            <person name="Gordon J."/>
        </authorList>
    </citation>
    <scope>NUCLEOTIDE SEQUENCE [LARGE SCALE GENOMIC DNA]</scope>
    <source>
        <strain evidence="3">ATCC 25827</strain>
    </source>
</reference>
<organism evidence="2 3">
    <name type="scientific">Providencia stuartii ATCC 25827</name>
    <dbReference type="NCBI Taxonomy" id="471874"/>
    <lineage>
        <taxon>Bacteria</taxon>
        <taxon>Pseudomonadati</taxon>
        <taxon>Pseudomonadota</taxon>
        <taxon>Gammaproteobacteria</taxon>
        <taxon>Enterobacterales</taxon>
        <taxon>Morganellaceae</taxon>
        <taxon>Providencia</taxon>
    </lineage>
</organism>
<name>A0AA86YZ69_PROST</name>
<reference evidence="2 3" key="3">
    <citation type="submission" date="2008-05" db="EMBL/GenBank/DDBJ databases">
        <authorList>
            <person name="Fulton L."/>
            <person name="Clifton S."/>
            <person name="Fulton B."/>
            <person name="Xu J."/>
            <person name="Minx P."/>
            <person name="Pepin K.H."/>
            <person name="Johnson M."/>
            <person name="Thiruvilangam P."/>
            <person name="Bhonagiri V."/>
            <person name="Nash W.E."/>
            <person name="Mardis E.R."/>
            <person name="Wilson R.K."/>
        </authorList>
    </citation>
    <scope>NUCLEOTIDE SEQUENCE [LARGE SCALE GENOMIC DNA]</scope>
    <source>
        <strain evidence="2 3">ATCC 25827</strain>
    </source>
</reference>
<evidence type="ECO:0000313" key="2">
    <source>
        <dbReference type="EMBL" id="EDU60983.1"/>
    </source>
</evidence>
<protein>
    <submittedName>
        <fullName evidence="2">Uncharacterized protein</fullName>
    </submittedName>
</protein>
<proteinExistence type="predicted"/>
<reference evidence="3" key="1">
    <citation type="submission" date="2008-04" db="EMBL/GenBank/DDBJ databases">
        <title>Draft genome sequence of Providencia stuartii (ATCC 25827).</title>
        <authorList>
            <person name="Sudarsanam P."/>
            <person name="Ley R."/>
            <person name="Guruge J."/>
            <person name="Turnbaugh P.J."/>
            <person name="Mahowald M."/>
            <person name="Liep D."/>
            <person name="Gordon J."/>
        </authorList>
    </citation>
    <scope>NUCLEOTIDE SEQUENCE [LARGE SCALE GENOMIC DNA]</scope>
    <source>
        <strain evidence="3">ATCC 25827</strain>
    </source>
</reference>
<feature type="transmembrane region" description="Helical" evidence="1">
    <location>
        <begin position="6"/>
        <end position="22"/>
    </location>
</feature>
<keyword evidence="1" id="KW-0472">Membrane</keyword>